<sequence length="56" mass="6313">MQTIEYHEAILSVDSYFISLKALPSVLLLILNSKDSHLDVDCSRGNDNTHTHKTLD</sequence>
<organism evidence="1 2">
    <name type="scientific">Hyaloperonospora arabidopsidis (strain Emoy2)</name>
    <name type="common">Downy mildew agent</name>
    <name type="synonym">Peronospora arabidopsidis</name>
    <dbReference type="NCBI Taxonomy" id="559515"/>
    <lineage>
        <taxon>Eukaryota</taxon>
        <taxon>Sar</taxon>
        <taxon>Stramenopiles</taxon>
        <taxon>Oomycota</taxon>
        <taxon>Peronosporomycetes</taxon>
        <taxon>Peronosporales</taxon>
        <taxon>Peronosporaceae</taxon>
        <taxon>Hyaloperonospora</taxon>
    </lineage>
</organism>
<dbReference type="Proteomes" id="UP000011713">
    <property type="component" value="Unassembled WGS sequence"/>
</dbReference>
<evidence type="ECO:0000313" key="1">
    <source>
        <dbReference type="EnsemblProtists" id="HpaP810211"/>
    </source>
</evidence>
<keyword evidence="2" id="KW-1185">Reference proteome</keyword>
<dbReference type="EnsemblProtists" id="HpaT810211">
    <property type="protein sequence ID" value="HpaP810211"/>
    <property type="gene ID" value="HpaG810211"/>
</dbReference>
<reference evidence="2" key="1">
    <citation type="journal article" date="2010" name="Science">
        <title>Signatures of adaptation to obligate biotrophy in the Hyaloperonospora arabidopsidis genome.</title>
        <authorList>
            <person name="Baxter L."/>
            <person name="Tripathy S."/>
            <person name="Ishaque N."/>
            <person name="Boot N."/>
            <person name="Cabral A."/>
            <person name="Kemen E."/>
            <person name="Thines M."/>
            <person name="Ah-Fong A."/>
            <person name="Anderson R."/>
            <person name="Badejoko W."/>
            <person name="Bittner-Eddy P."/>
            <person name="Boore J.L."/>
            <person name="Chibucos M.C."/>
            <person name="Coates M."/>
            <person name="Dehal P."/>
            <person name="Delehaunty K."/>
            <person name="Dong S."/>
            <person name="Downton P."/>
            <person name="Dumas B."/>
            <person name="Fabro G."/>
            <person name="Fronick C."/>
            <person name="Fuerstenberg S.I."/>
            <person name="Fulton L."/>
            <person name="Gaulin E."/>
            <person name="Govers F."/>
            <person name="Hughes L."/>
            <person name="Humphray S."/>
            <person name="Jiang R.H."/>
            <person name="Judelson H."/>
            <person name="Kamoun S."/>
            <person name="Kyung K."/>
            <person name="Meijer H."/>
            <person name="Minx P."/>
            <person name="Morris P."/>
            <person name="Nelson J."/>
            <person name="Phuntumart V."/>
            <person name="Qutob D."/>
            <person name="Rehmany A."/>
            <person name="Rougon-Cardoso A."/>
            <person name="Ryden P."/>
            <person name="Torto-Alalibo T."/>
            <person name="Studholme D."/>
            <person name="Wang Y."/>
            <person name="Win J."/>
            <person name="Wood J."/>
            <person name="Clifton S.W."/>
            <person name="Rogers J."/>
            <person name="Van den Ackerveken G."/>
            <person name="Jones J.D."/>
            <person name="McDowell J.M."/>
            <person name="Beynon J."/>
            <person name="Tyler B.M."/>
        </authorList>
    </citation>
    <scope>NUCLEOTIDE SEQUENCE [LARGE SCALE GENOMIC DNA]</scope>
    <source>
        <strain evidence="2">Emoy2</strain>
    </source>
</reference>
<reference evidence="1" key="2">
    <citation type="submission" date="2015-06" db="UniProtKB">
        <authorList>
            <consortium name="EnsemblProtists"/>
        </authorList>
    </citation>
    <scope>IDENTIFICATION</scope>
    <source>
        <strain evidence="1">Emoy2</strain>
    </source>
</reference>
<dbReference type="InParanoid" id="M4BUM3"/>
<dbReference type="HOGENOM" id="CLU_3018356_0_0_1"/>
<dbReference type="AlphaFoldDB" id="M4BUM3"/>
<evidence type="ECO:0000313" key="2">
    <source>
        <dbReference type="Proteomes" id="UP000011713"/>
    </source>
</evidence>
<name>M4BUM3_HYAAE</name>
<dbReference type="VEuPathDB" id="FungiDB:HpaG810211"/>
<protein>
    <submittedName>
        <fullName evidence="1">Uncharacterized protein</fullName>
    </submittedName>
</protein>
<dbReference type="EMBL" id="JH597944">
    <property type="status" value="NOT_ANNOTATED_CDS"/>
    <property type="molecule type" value="Genomic_DNA"/>
</dbReference>
<proteinExistence type="predicted"/>
<accession>M4BUM3</accession>